<dbReference type="HAMAP" id="MF_00161">
    <property type="entry name" value="LspA"/>
    <property type="match status" value="1"/>
</dbReference>
<dbReference type="Pfam" id="PF01252">
    <property type="entry name" value="Peptidase_A8"/>
    <property type="match status" value="1"/>
</dbReference>
<sequence>MRYLYYYLITIAVFIVDFITKKMVATKMNLADEISVIGNFFLITSHRNRGAAFGILQEQRTFFIIITCVIVAGLLWYTHSVRKTGKPALFWGLTLVLGGALGNFIDRVRFGEVVDFFKFNFGSYTFPIFNVADSAIVVGVGLILLDTLLAARDERKQAQVSEQQTINEQQNEEQNKHGQQPTV</sequence>
<organism evidence="13 14">
    <name type="scientific">Paenibacillus soyae</name>
    <dbReference type="NCBI Taxonomy" id="2969249"/>
    <lineage>
        <taxon>Bacteria</taxon>
        <taxon>Bacillati</taxon>
        <taxon>Bacillota</taxon>
        <taxon>Bacilli</taxon>
        <taxon>Bacillales</taxon>
        <taxon>Paenibacillaceae</taxon>
        <taxon>Paenibacillus</taxon>
    </lineage>
</organism>
<feature type="active site" evidence="9">
    <location>
        <position position="133"/>
    </location>
</feature>
<keyword evidence="4 9" id="KW-0812">Transmembrane</keyword>
<dbReference type="PANTHER" id="PTHR33695:SF1">
    <property type="entry name" value="LIPOPROTEIN SIGNAL PEPTIDASE"/>
    <property type="match status" value="1"/>
</dbReference>
<dbReference type="AlphaFoldDB" id="A0A9X2MMX6"/>
<dbReference type="EC" id="3.4.23.36" evidence="9"/>
<keyword evidence="8 9" id="KW-0472">Membrane</keyword>
<dbReference type="GO" id="GO:0004190">
    <property type="term" value="F:aspartic-type endopeptidase activity"/>
    <property type="evidence" value="ECO:0007669"/>
    <property type="project" value="UniProtKB-UniRule"/>
</dbReference>
<feature type="active site" evidence="9">
    <location>
        <position position="115"/>
    </location>
</feature>
<evidence type="ECO:0000256" key="1">
    <source>
        <dbReference type="ARBA" id="ARBA00006139"/>
    </source>
</evidence>
<feature type="transmembrane region" description="Helical" evidence="9">
    <location>
        <begin position="125"/>
        <end position="149"/>
    </location>
</feature>
<dbReference type="GO" id="GO:0005886">
    <property type="term" value="C:plasma membrane"/>
    <property type="evidence" value="ECO:0007669"/>
    <property type="project" value="UniProtKB-SubCell"/>
</dbReference>
<evidence type="ECO:0000256" key="7">
    <source>
        <dbReference type="ARBA" id="ARBA00022989"/>
    </source>
</evidence>
<dbReference type="PANTHER" id="PTHR33695">
    <property type="entry name" value="LIPOPROTEIN SIGNAL PEPTIDASE"/>
    <property type="match status" value="1"/>
</dbReference>
<dbReference type="RefSeq" id="WP_257444193.1">
    <property type="nucleotide sequence ID" value="NZ_JANIPJ010000004.1"/>
</dbReference>
<dbReference type="Proteomes" id="UP001141950">
    <property type="component" value="Unassembled WGS sequence"/>
</dbReference>
<accession>A0A9X2MMX6</accession>
<dbReference type="EMBL" id="JANIPJ010000004">
    <property type="protein sequence ID" value="MCR2803679.1"/>
    <property type="molecule type" value="Genomic_DNA"/>
</dbReference>
<evidence type="ECO:0000256" key="10">
    <source>
        <dbReference type="RuleBase" id="RU000594"/>
    </source>
</evidence>
<keyword evidence="2 9" id="KW-1003">Cell membrane</keyword>
<evidence type="ECO:0000256" key="5">
    <source>
        <dbReference type="ARBA" id="ARBA00022750"/>
    </source>
</evidence>
<evidence type="ECO:0000256" key="11">
    <source>
        <dbReference type="RuleBase" id="RU004181"/>
    </source>
</evidence>
<feature type="transmembrane region" description="Helical" evidence="9">
    <location>
        <begin position="6"/>
        <end position="24"/>
    </location>
</feature>
<dbReference type="PROSITE" id="PS00855">
    <property type="entry name" value="SPASE_II"/>
    <property type="match status" value="1"/>
</dbReference>
<dbReference type="PRINTS" id="PR00781">
    <property type="entry name" value="LIPOSIGPTASE"/>
</dbReference>
<comment type="catalytic activity">
    <reaction evidence="9 10">
        <text>Release of signal peptides from bacterial membrane prolipoproteins. Hydrolyzes -Xaa-Yaa-Zaa-|-(S,diacylglyceryl)Cys-, in which Xaa is hydrophobic (preferably Leu), and Yaa (Ala or Ser) and Zaa (Gly or Ala) have small, neutral side chains.</text>
        <dbReference type="EC" id="3.4.23.36"/>
    </reaction>
</comment>
<feature type="region of interest" description="Disordered" evidence="12">
    <location>
        <begin position="160"/>
        <end position="183"/>
    </location>
</feature>
<keyword evidence="5 9" id="KW-0064">Aspartyl protease</keyword>
<name>A0A9X2MMX6_9BACL</name>
<keyword evidence="3 9" id="KW-0645">Protease</keyword>
<reference evidence="13" key="1">
    <citation type="submission" date="2022-08" db="EMBL/GenBank/DDBJ databases">
        <title>The genomic sequence of strain Paenibacillus sp. SCIV0701.</title>
        <authorList>
            <person name="Zhao H."/>
        </authorList>
    </citation>
    <scope>NUCLEOTIDE SEQUENCE</scope>
    <source>
        <strain evidence="13">SCIV0701</strain>
    </source>
</reference>
<evidence type="ECO:0000256" key="12">
    <source>
        <dbReference type="SAM" id="MobiDB-lite"/>
    </source>
</evidence>
<feature type="transmembrane region" description="Helical" evidence="9">
    <location>
        <begin position="88"/>
        <end position="105"/>
    </location>
</feature>
<comment type="similarity">
    <text evidence="1 9 11">Belongs to the peptidase A8 family.</text>
</comment>
<keyword evidence="7 9" id="KW-1133">Transmembrane helix</keyword>
<comment type="caution">
    <text evidence="13">The sequence shown here is derived from an EMBL/GenBank/DDBJ whole genome shotgun (WGS) entry which is preliminary data.</text>
</comment>
<feature type="transmembrane region" description="Helical" evidence="9">
    <location>
        <begin position="62"/>
        <end position="81"/>
    </location>
</feature>
<keyword evidence="14" id="KW-1185">Reference proteome</keyword>
<comment type="subcellular location">
    <subcellularLocation>
        <location evidence="9">Cell membrane</location>
        <topology evidence="9">Multi-pass membrane protein</topology>
    </subcellularLocation>
</comment>
<evidence type="ECO:0000256" key="3">
    <source>
        <dbReference type="ARBA" id="ARBA00022670"/>
    </source>
</evidence>
<evidence type="ECO:0000256" key="8">
    <source>
        <dbReference type="ARBA" id="ARBA00023136"/>
    </source>
</evidence>
<comment type="pathway">
    <text evidence="9">Protein modification; lipoprotein biosynthesis (signal peptide cleavage).</text>
</comment>
<proteinExistence type="inferred from homology"/>
<keyword evidence="6 9" id="KW-0378">Hydrolase</keyword>
<evidence type="ECO:0000256" key="4">
    <source>
        <dbReference type="ARBA" id="ARBA00022692"/>
    </source>
</evidence>
<evidence type="ECO:0000313" key="14">
    <source>
        <dbReference type="Proteomes" id="UP001141950"/>
    </source>
</evidence>
<gene>
    <name evidence="9 13" type="primary">lspA</name>
    <name evidence="13" type="ORF">NQZ67_07260</name>
</gene>
<protein>
    <recommendedName>
        <fullName evidence="9">Lipoprotein signal peptidase</fullName>
        <ecNumber evidence="9">3.4.23.36</ecNumber>
    </recommendedName>
    <alternativeName>
        <fullName evidence="9">Prolipoprotein signal peptidase</fullName>
    </alternativeName>
    <alternativeName>
        <fullName evidence="9">Signal peptidase II</fullName>
        <shortName evidence="9">SPase II</shortName>
    </alternativeName>
</protein>
<evidence type="ECO:0000256" key="2">
    <source>
        <dbReference type="ARBA" id="ARBA00022475"/>
    </source>
</evidence>
<evidence type="ECO:0000256" key="9">
    <source>
        <dbReference type="HAMAP-Rule" id="MF_00161"/>
    </source>
</evidence>
<comment type="function">
    <text evidence="9 10">This protein specifically catalyzes the removal of signal peptides from prolipoproteins.</text>
</comment>
<evidence type="ECO:0000256" key="6">
    <source>
        <dbReference type="ARBA" id="ARBA00022801"/>
    </source>
</evidence>
<dbReference type="InterPro" id="IPR001872">
    <property type="entry name" value="Peptidase_A8"/>
</dbReference>
<dbReference type="GO" id="GO:0006508">
    <property type="term" value="P:proteolysis"/>
    <property type="evidence" value="ECO:0007669"/>
    <property type="project" value="UniProtKB-KW"/>
</dbReference>
<dbReference type="NCBIfam" id="TIGR00077">
    <property type="entry name" value="lspA"/>
    <property type="match status" value="1"/>
</dbReference>
<evidence type="ECO:0000313" key="13">
    <source>
        <dbReference type="EMBL" id="MCR2803679.1"/>
    </source>
</evidence>